<dbReference type="Proteomes" id="UP000027602">
    <property type="component" value="Chromosome"/>
</dbReference>
<name>I3E7T2_BACMM</name>
<dbReference type="EMBL" id="CP007739">
    <property type="protein sequence ID" value="AIE59371.1"/>
    <property type="molecule type" value="Genomic_DNA"/>
</dbReference>
<dbReference type="OrthoDB" id="2706316at2"/>
<evidence type="ECO:0000313" key="1">
    <source>
        <dbReference type="EMBL" id="AIE59371.1"/>
    </source>
</evidence>
<reference evidence="1 2" key="1">
    <citation type="journal article" date="2015" name="BMC Genomics">
        <title>Transcriptome analysis of thermophilic methylotrophic Bacillus methanolicus MGA3 using RNA-sequencing provides detailed insights into its previously uncharted transcriptional landscape.</title>
        <authorList>
            <person name="Irla M."/>
            <person name="Neshat A."/>
            <person name="Brautaset T."/>
            <person name="Ruckert C."/>
            <person name="Kalinowski J."/>
            <person name="Wendisch V.F."/>
        </authorList>
    </citation>
    <scope>NUCLEOTIDE SEQUENCE [LARGE SCALE GENOMIC DNA]</scope>
    <source>
        <strain evidence="2">MGA3 / ATCC 53907</strain>
    </source>
</reference>
<evidence type="ECO:0000313" key="2">
    <source>
        <dbReference type="Proteomes" id="UP000027602"/>
    </source>
</evidence>
<sequence length="91" mass="10496">MGYIFPSGYDQYHQYAVRELGNKNRSFRFLPVARINREGNGLIPFQALNADKRIFAEKEIASGNKYTISRKTIEKTYAEVTGIGKHFCEIF</sequence>
<dbReference type="HOGENOM" id="CLU_2393710_0_0_9"/>
<dbReference type="AlphaFoldDB" id="I3E7T2"/>
<accession>I3E7T2</accession>
<dbReference type="RefSeq" id="WP_004433652.1">
    <property type="nucleotide sequence ID" value="NZ_ADWW01000002.1"/>
</dbReference>
<organism evidence="1 2">
    <name type="scientific">Bacillus methanolicus (strain MGA3 / ATCC 53907)</name>
    <dbReference type="NCBI Taxonomy" id="796606"/>
    <lineage>
        <taxon>Bacteria</taxon>
        <taxon>Bacillati</taxon>
        <taxon>Bacillota</taxon>
        <taxon>Bacilli</taxon>
        <taxon>Bacillales</taxon>
        <taxon>Bacillaceae</taxon>
        <taxon>Bacillus</taxon>
    </lineage>
</organism>
<gene>
    <name evidence="1" type="ORF">BMMGA3_04665</name>
</gene>
<protein>
    <submittedName>
        <fullName evidence="1">Uncharacterized protein</fullName>
    </submittedName>
</protein>
<keyword evidence="2" id="KW-1185">Reference proteome</keyword>
<proteinExistence type="predicted"/>
<dbReference type="KEGG" id="bmet:BMMGA3_04665"/>